<evidence type="ECO:0000313" key="3">
    <source>
        <dbReference type="Proteomes" id="UP000198211"/>
    </source>
</evidence>
<proteinExistence type="predicted"/>
<comment type="caution">
    <text evidence="2">The sequence shown here is derived from an EMBL/GenBank/DDBJ whole genome shotgun (WGS) entry which is preliminary data.</text>
</comment>
<organism evidence="2 3">
    <name type="scientific">Phytophthora megakarya</name>
    <dbReference type="NCBI Taxonomy" id="4795"/>
    <lineage>
        <taxon>Eukaryota</taxon>
        <taxon>Sar</taxon>
        <taxon>Stramenopiles</taxon>
        <taxon>Oomycota</taxon>
        <taxon>Peronosporomycetes</taxon>
        <taxon>Peronosporales</taxon>
        <taxon>Peronosporaceae</taxon>
        <taxon>Phytophthora</taxon>
    </lineage>
</organism>
<accession>A0A225VAW6</accession>
<gene>
    <name evidence="2" type="ORF">PHMEG_00026229</name>
</gene>
<protein>
    <submittedName>
        <fullName evidence="2">RxLR effector protein</fullName>
    </submittedName>
</protein>
<evidence type="ECO:0000313" key="2">
    <source>
        <dbReference type="EMBL" id="OWZ02244.1"/>
    </source>
</evidence>
<dbReference type="EMBL" id="NBNE01006302">
    <property type="protein sequence ID" value="OWZ02244.1"/>
    <property type="molecule type" value="Genomic_DNA"/>
</dbReference>
<keyword evidence="3" id="KW-1185">Reference proteome</keyword>
<dbReference type="AlphaFoldDB" id="A0A225VAW6"/>
<dbReference type="Proteomes" id="UP000198211">
    <property type="component" value="Unassembled WGS sequence"/>
</dbReference>
<keyword evidence="1" id="KW-0732">Signal</keyword>
<sequence>MRLIILLTIVITLLARSEARSLRQSPASNGVGATAKGPADEERTFMVRTVVADATKATAKKVKPVKVPISKKDKLLNVLAKIFLPKVNDNLRLVYRSGRWHGDRYY</sequence>
<evidence type="ECO:0000256" key="1">
    <source>
        <dbReference type="SAM" id="SignalP"/>
    </source>
</evidence>
<name>A0A225VAW6_9STRA</name>
<reference evidence="3" key="1">
    <citation type="submission" date="2017-03" db="EMBL/GenBank/DDBJ databases">
        <title>Phytopthora megakarya and P. palmivora, two closely related causual agents of cacao black pod achieved similar genome size and gene model numbers by different mechanisms.</title>
        <authorList>
            <person name="Ali S."/>
            <person name="Shao J."/>
            <person name="Larry D.J."/>
            <person name="Kronmiller B."/>
            <person name="Shen D."/>
            <person name="Strem M.D."/>
            <person name="Melnick R.L."/>
            <person name="Guiltinan M.J."/>
            <person name="Tyler B.M."/>
            <person name="Meinhardt L.W."/>
            <person name="Bailey B.A."/>
        </authorList>
    </citation>
    <scope>NUCLEOTIDE SEQUENCE [LARGE SCALE GENOMIC DNA]</scope>
    <source>
        <strain evidence="3">zdho120</strain>
    </source>
</reference>
<feature type="signal peptide" evidence="1">
    <location>
        <begin position="1"/>
        <end position="19"/>
    </location>
</feature>
<feature type="chain" id="PRO_5013347766" evidence="1">
    <location>
        <begin position="20"/>
        <end position="106"/>
    </location>
</feature>